<protein>
    <recommendedName>
        <fullName evidence="1">DUF3669 domain-containing protein</fullName>
    </recommendedName>
</protein>
<dbReference type="PANTHER" id="PTHR40780:SF2">
    <property type="entry name" value="DUF3669 DOMAIN-CONTAINING PROTEIN"/>
    <property type="match status" value="1"/>
</dbReference>
<gene>
    <name evidence="2" type="ORF">ColSpa_01409</name>
</gene>
<accession>A0AA37NYJ4</accession>
<proteinExistence type="predicted"/>
<evidence type="ECO:0000259" key="1">
    <source>
        <dbReference type="Pfam" id="PF12417"/>
    </source>
</evidence>
<keyword evidence="3" id="KW-1185">Reference proteome</keyword>
<name>A0AA37NYJ4_9PEZI</name>
<dbReference type="Proteomes" id="UP001055115">
    <property type="component" value="Unassembled WGS sequence"/>
</dbReference>
<dbReference type="GeneID" id="73322211"/>
<dbReference type="RefSeq" id="XP_049123578.1">
    <property type="nucleotide sequence ID" value="XM_049267621.1"/>
</dbReference>
<sequence>MNQKNRNCLLRIYLGRRRTNNRVEGDFTLRNFELTLDKMEILGVDPMPFVTPIAEALAVMHWETHYDAFDVEFDLGSSPKTRTRCVQPGDDASVEMATTWNRELGDNNPKCLQRAVNVWLLDFNQVGKITLNEEGVKKAVRGF</sequence>
<dbReference type="AlphaFoldDB" id="A0AA37NYJ4"/>
<evidence type="ECO:0000313" key="2">
    <source>
        <dbReference type="EMBL" id="GKT41228.1"/>
    </source>
</evidence>
<dbReference type="EMBL" id="BQXU01000002">
    <property type="protein sequence ID" value="GKT41228.1"/>
    <property type="molecule type" value="Genomic_DNA"/>
</dbReference>
<dbReference type="InterPro" id="IPR022137">
    <property type="entry name" value="Znf_prot_DUF3669"/>
</dbReference>
<feature type="domain" description="DUF3669" evidence="1">
    <location>
        <begin position="118"/>
        <end position="143"/>
    </location>
</feature>
<comment type="caution">
    <text evidence="2">The sequence shown here is derived from an EMBL/GenBank/DDBJ whole genome shotgun (WGS) entry which is preliminary data.</text>
</comment>
<evidence type="ECO:0000313" key="3">
    <source>
        <dbReference type="Proteomes" id="UP001055115"/>
    </source>
</evidence>
<dbReference type="Pfam" id="PF12417">
    <property type="entry name" value="DUF3669"/>
    <property type="match status" value="1"/>
</dbReference>
<reference evidence="2 3" key="1">
    <citation type="submission" date="2022-03" db="EMBL/GenBank/DDBJ databases">
        <title>Genome data of Colletotrichum spp.</title>
        <authorList>
            <person name="Utami Y.D."/>
            <person name="Hiruma K."/>
        </authorList>
    </citation>
    <scope>NUCLEOTIDE SEQUENCE [LARGE SCALE GENOMIC DNA]</scope>
    <source>
        <strain evidence="2 3">MAFF 239500</strain>
    </source>
</reference>
<organism evidence="2 3">
    <name type="scientific">Colletotrichum spaethianum</name>
    <dbReference type="NCBI Taxonomy" id="700344"/>
    <lineage>
        <taxon>Eukaryota</taxon>
        <taxon>Fungi</taxon>
        <taxon>Dikarya</taxon>
        <taxon>Ascomycota</taxon>
        <taxon>Pezizomycotina</taxon>
        <taxon>Sordariomycetes</taxon>
        <taxon>Hypocreomycetidae</taxon>
        <taxon>Glomerellales</taxon>
        <taxon>Glomerellaceae</taxon>
        <taxon>Colletotrichum</taxon>
        <taxon>Colletotrichum spaethianum species complex</taxon>
    </lineage>
</organism>
<dbReference type="PANTHER" id="PTHR40780">
    <property type="entry name" value="DUF3669 DOMAIN-CONTAINING PROTEIN"/>
    <property type="match status" value="1"/>
</dbReference>